<feature type="compositionally biased region" description="Basic residues" evidence="2">
    <location>
        <begin position="597"/>
        <end position="633"/>
    </location>
</feature>
<comment type="caution">
    <text evidence="5">The sequence shown here is derived from an EMBL/GenBank/DDBJ whole genome shotgun (WGS) entry which is preliminary data.</text>
</comment>
<dbReference type="GO" id="GO:0003676">
    <property type="term" value="F:nucleic acid binding"/>
    <property type="evidence" value="ECO:0007669"/>
    <property type="project" value="InterPro"/>
</dbReference>
<evidence type="ECO:0000256" key="2">
    <source>
        <dbReference type="SAM" id="MobiDB-lite"/>
    </source>
</evidence>
<dbReference type="SUPFAM" id="SSF57850">
    <property type="entry name" value="RING/U-box"/>
    <property type="match status" value="1"/>
</dbReference>
<feature type="region of interest" description="Disordered" evidence="2">
    <location>
        <begin position="1"/>
        <end position="52"/>
    </location>
</feature>
<dbReference type="OrthoDB" id="106784at2759"/>
<feature type="compositionally biased region" description="Basic and acidic residues" evidence="2">
    <location>
        <begin position="634"/>
        <end position="658"/>
    </location>
</feature>
<evidence type="ECO:0000256" key="1">
    <source>
        <dbReference type="PROSITE-ProRule" id="PRU00047"/>
    </source>
</evidence>
<feature type="compositionally biased region" description="Basic and acidic residues" evidence="2">
    <location>
        <begin position="231"/>
        <end position="267"/>
    </location>
</feature>
<evidence type="ECO:0000259" key="3">
    <source>
        <dbReference type="PROSITE" id="PS50089"/>
    </source>
</evidence>
<evidence type="ECO:0000313" key="5">
    <source>
        <dbReference type="EMBL" id="ORZ10881.1"/>
    </source>
</evidence>
<dbReference type="InterPro" id="IPR001841">
    <property type="entry name" value="Znf_RING"/>
</dbReference>
<dbReference type="GO" id="GO:0061630">
    <property type="term" value="F:ubiquitin protein ligase activity"/>
    <property type="evidence" value="ECO:0007669"/>
    <property type="project" value="InterPro"/>
</dbReference>
<feature type="compositionally biased region" description="Basic and acidic residues" evidence="2">
    <location>
        <begin position="456"/>
        <end position="470"/>
    </location>
</feature>
<feature type="region of interest" description="Disordered" evidence="2">
    <location>
        <begin position="231"/>
        <end position="337"/>
    </location>
</feature>
<feature type="compositionally biased region" description="Low complexity" evidence="2">
    <location>
        <begin position="429"/>
        <end position="438"/>
    </location>
</feature>
<dbReference type="SMART" id="SM00343">
    <property type="entry name" value="ZnF_C2HC"/>
    <property type="match status" value="1"/>
</dbReference>
<feature type="compositionally biased region" description="Polar residues" evidence="2">
    <location>
        <begin position="445"/>
        <end position="455"/>
    </location>
</feature>
<dbReference type="InterPro" id="IPR036875">
    <property type="entry name" value="Znf_CCHC_sf"/>
</dbReference>
<feature type="compositionally biased region" description="Low complexity" evidence="2">
    <location>
        <begin position="298"/>
        <end position="308"/>
    </location>
</feature>
<gene>
    <name evidence="5" type="ORF">BCR42DRAFT_422252</name>
</gene>
<sequence>MDSEEGGSQHTTQDGLSHHADQYRQKESSRSPKPYRRNQLNQPGFPGNTGSMFDPMMAMNMNMGMMNPLQFQLMTMQQAGMPRPQHPQQQKHFHHQQQQQQQQQRPSESQVPPPGYVCHKCGQAGHWIYYCPNVPKGQYVPRQNNSSQSAPIPALTETDITPDELVCTICNELFRNASISLCCGKSFCEDCIVNALDKTHQCPHCGKSASSDQVVPNKTLRKIVGVFEDERQSLKETNHPTYRKQQEKFNTENDRFEGLDNSHKNGSDEIDMGTSKQHDQQPASPPLDNQKLANLHPQQINAHQQQQQSHTPFDSTDNNHGGHGRKQNTQGMDSMGRGFNGAPPAGMPFMANPTMFMGGSGAVPPFGFPDMSWMFGGNGTGNNSGGGRGGPFPAMNAMPMLPSFFGGNNGAPIHYPGGFSGRGRGTGGKNSTNTQQKQQQRRQSDTTPYDLSNDTENTKTVDTATHDSRSSSRRRHHQYDDDNASEIEGHDSTRSKSYSRSSTSHHRDSRKRSRSRSLSPPERHSSSRRRHSNSSSSGHRKPRRTSRSPAPTAAPAPAPGTRAGTTKHYQDEGDDIVDYGDDDFEDEDEGEDEDDHHHRRHRRSSNSRHHRSGSSRRHHGSSSTRHRSSSRHRHSDDYRKSDRYRDSSRDRSYRRDKK</sequence>
<evidence type="ECO:0008006" key="7">
    <source>
        <dbReference type="Google" id="ProtNLM"/>
    </source>
</evidence>
<dbReference type="PROSITE" id="PS50158">
    <property type="entry name" value="ZF_CCHC"/>
    <property type="match status" value="1"/>
</dbReference>
<dbReference type="Gene3D" id="4.10.60.10">
    <property type="entry name" value="Zinc finger, CCHC-type"/>
    <property type="match status" value="1"/>
</dbReference>
<evidence type="ECO:0000313" key="6">
    <source>
        <dbReference type="Proteomes" id="UP000193560"/>
    </source>
</evidence>
<dbReference type="Pfam" id="PF13923">
    <property type="entry name" value="zf-C3HC4_2"/>
    <property type="match status" value="1"/>
</dbReference>
<dbReference type="STRING" id="90262.A0A1X2I7F3"/>
<feature type="compositionally biased region" description="Gly residues" evidence="2">
    <location>
        <begin position="418"/>
        <end position="428"/>
    </location>
</feature>
<evidence type="ECO:0000259" key="4">
    <source>
        <dbReference type="PROSITE" id="PS50158"/>
    </source>
</evidence>
<dbReference type="InterPro" id="IPR013083">
    <property type="entry name" value="Znf_RING/FYVE/PHD"/>
</dbReference>
<dbReference type="GO" id="GO:0008270">
    <property type="term" value="F:zinc ion binding"/>
    <property type="evidence" value="ECO:0007669"/>
    <property type="project" value="UniProtKB-KW"/>
</dbReference>
<dbReference type="InterPro" id="IPR001878">
    <property type="entry name" value="Znf_CCHC"/>
</dbReference>
<feature type="region of interest" description="Disordered" evidence="2">
    <location>
        <begin position="78"/>
        <end position="113"/>
    </location>
</feature>
<keyword evidence="1" id="KW-0479">Metal-binding</keyword>
<dbReference type="PANTHER" id="PTHR44080">
    <property type="entry name" value="E3 UBIQUITIN-PROTEIN LIGASE COP1"/>
    <property type="match status" value="1"/>
</dbReference>
<dbReference type="Proteomes" id="UP000193560">
    <property type="component" value="Unassembled WGS sequence"/>
</dbReference>
<feature type="compositionally biased region" description="Polar residues" evidence="2">
    <location>
        <begin position="309"/>
        <end position="319"/>
    </location>
</feature>
<reference evidence="5 6" key="1">
    <citation type="submission" date="2016-07" db="EMBL/GenBank/DDBJ databases">
        <title>Pervasive Adenine N6-methylation of Active Genes in Fungi.</title>
        <authorList>
            <consortium name="DOE Joint Genome Institute"/>
            <person name="Mondo S.J."/>
            <person name="Dannebaum R.O."/>
            <person name="Kuo R.C."/>
            <person name="Labutti K."/>
            <person name="Haridas S."/>
            <person name="Kuo A."/>
            <person name="Salamov A."/>
            <person name="Ahrendt S.R."/>
            <person name="Lipzen A."/>
            <person name="Sullivan W."/>
            <person name="Andreopoulos W.B."/>
            <person name="Clum A."/>
            <person name="Lindquist E."/>
            <person name="Daum C."/>
            <person name="Ramamoorthy G.K."/>
            <person name="Gryganskyi A."/>
            <person name="Culley D."/>
            <person name="Magnuson J.K."/>
            <person name="James T.Y."/>
            <person name="O'Malley M.A."/>
            <person name="Stajich J.E."/>
            <person name="Spatafora J.W."/>
            <person name="Visel A."/>
            <person name="Grigoriev I.V."/>
        </authorList>
    </citation>
    <scope>NUCLEOTIDE SEQUENCE [LARGE SCALE GENOMIC DNA]</scope>
    <source>
        <strain evidence="5 6">NRRL 1336</strain>
    </source>
</reference>
<feature type="compositionally biased region" description="Basic residues" evidence="2">
    <location>
        <begin position="526"/>
        <end position="546"/>
    </location>
</feature>
<dbReference type="Gene3D" id="3.30.40.10">
    <property type="entry name" value="Zinc/RING finger domain, C3HC4 (zinc finger)"/>
    <property type="match status" value="1"/>
</dbReference>
<dbReference type="SUPFAM" id="SSF57756">
    <property type="entry name" value="Retrovirus zinc finger-like domains"/>
    <property type="match status" value="1"/>
</dbReference>
<feature type="compositionally biased region" description="Basic residues" evidence="2">
    <location>
        <begin position="503"/>
        <end position="515"/>
    </location>
</feature>
<dbReference type="CDD" id="cd16620">
    <property type="entry name" value="vRING-HC-C4C4_RBBP6"/>
    <property type="match status" value="1"/>
</dbReference>
<accession>A0A1X2I7F3</accession>
<feature type="compositionally biased region" description="Acidic residues" evidence="2">
    <location>
        <begin position="572"/>
        <end position="594"/>
    </location>
</feature>
<protein>
    <recommendedName>
        <fullName evidence="7">RING-type domain-containing protein</fullName>
    </recommendedName>
</protein>
<keyword evidence="1" id="KW-0863">Zinc-finger</keyword>
<feature type="domain" description="RING-type" evidence="3">
    <location>
        <begin position="167"/>
        <end position="205"/>
    </location>
</feature>
<organism evidence="5 6">
    <name type="scientific">Absidia repens</name>
    <dbReference type="NCBI Taxonomy" id="90262"/>
    <lineage>
        <taxon>Eukaryota</taxon>
        <taxon>Fungi</taxon>
        <taxon>Fungi incertae sedis</taxon>
        <taxon>Mucoromycota</taxon>
        <taxon>Mucoromycotina</taxon>
        <taxon>Mucoromycetes</taxon>
        <taxon>Mucorales</taxon>
        <taxon>Cunninghamellaceae</taxon>
        <taxon>Absidia</taxon>
    </lineage>
</organism>
<feature type="compositionally biased region" description="Polar residues" evidence="2">
    <location>
        <begin position="1"/>
        <end position="15"/>
    </location>
</feature>
<feature type="region of interest" description="Disordered" evidence="2">
    <location>
        <begin position="415"/>
        <end position="658"/>
    </location>
</feature>
<keyword evidence="6" id="KW-1185">Reference proteome</keyword>
<dbReference type="PROSITE" id="PS50089">
    <property type="entry name" value="ZF_RING_2"/>
    <property type="match status" value="1"/>
</dbReference>
<proteinExistence type="predicted"/>
<dbReference type="AlphaFoldDB" id="A0A1X2I7F3"/>
<feature type="compositionally biased region" description="Low complexity" evidence="2">
    <location>
        <begin position="96"/>
        <end position="110"/>
    </location>
</feature>
<name>A0A1X2I7F3_9FUNG</name>
<feature type="domain" description="CCHC-type" evidence="4">
    <location>
        <begin position="118"/>
        <end position="133"/>
    </location>
</feature>
<dbReference type="InterPro" id="IPR042755">
    <property type="entry name" value="COP1"/>
</dbReference>
<feature type="compositionally biased region" description="Basic and acidic residues" evidence="2">
    <location>
        <begin position="16"/>
        <end position="30"/>
    </location>
</feature>
<keyword evidence="1" id="KW-0862">Zinc</keyword>
<dbReference type="EMBL" id="MCGE01000023">
    <property type="protein sequence ID" value="ORZ10881.1"/>
    <property type="molecule type" value="Genomic_DNA"/>
</dbReference>